<dbReference type="Gene3D" id="3.30.565.10">
    <property type="entry name" value="Histidine kinase-like ATPase, C-terminal domain"/>
    <property type="match status" value="1"/>
</dbReference>
<proteinExistence type="inferred from homology"/>
<feature type="domain" description="Histidine kinase/HSP90-like ATPase" evidence="8">
    <location>
        <begin position="36"/>
        <end position="140"/>
    </location>
</feature>
<dbReference type="EMBL" id="CP046522">
    <property type="protein sequence ID" value="QGU95004.1"/>
    <property type="molecule type" value="Genomic_DNA"/>
</dbReference>
<keyword evidence="5 7" id="KW-0067">ATP-binding</keyword>
<gene>
    <name evidence="7" type="primary">spoIIAB</name>
    <name evidence="9" type="ORF">GOM49_07800</name>
</gene>
<comment type="similarity">
    <text evidence="7">Belongs to the anti-sigma-factor family.</text>
</comment>
<dbReference type="InterPro" id="IPR050267">
    <property type="entry name" value="Anti-sigma-factor_SerPK"/>
</dbReference>
<evidence type="ECO:0000256" key="6">
    <source>
        <dbReference type="ARBA" id="ARBA00022969"/>
    </source>
</evidence>
<dbReference type="HAMAP" id="MF_00637">
    <property type="entry name" value="Anti_sigma_F"/>
    <property type="match status" value="1"/>
</dbReference>
<evidence type="ECO:0000256" key="1">
    <source>
        <dbReference type="ARBA" id="ARBA00022527"/>
    </source>
</evidence>
<evidence type="ECO:0000313" key="10">
    <source>
        <dbReference type="Proteomes" id="UP000422764"/>
    </source>
</evidence>
<dbReference type="NCBIfam" id="TIGR01925">
    <property type="entry name" value="spIIAB"/>
    <property type="match status" value="1"/>
</dbReference>
<evidence type="ECO:0000256" key="7">
    <source>
        <dbReference type="HAMAP-Rule" id="MF_00637"/>
    </source>
</evidence>
<dbReference type="GO" id="GO:0005524">
    <property type="term" value="F:ATP binding"/>
    <property type="evidence" value="ECO:0007669"/>
    <property type="project" value="UniProtKB-KW"/>
</dbReference>
<evidence type="ECO:0000256" key="5">
    <source>
        <dbReference type="ARBA" id="ARBA00022840"/>
    </source>
</evidence>
<dbReference type="PANTHER" id="PTHR35526:SF3">
    <property type="entry name" value="ANTI-SIGMA-F FACTOR RSBW"/>
    <property type="match status" value="1"/>
</dbReference>
<sequence>MSHNKMKIEFLSKSENESFARVAVAAFVSQLDPTIEEISDVKTAVSEAVTNAIIHGYGHEQGIVTIETEINDGEINIAVEDKGIGIENLELAMQPLYTSRPDLERSGMGFTVMETFMDNLQVESNGENGTRVIMKKRFRSLG</sequence>
<dbReference type="Proteomes" id="UP000422764">
    <property type="component" value="Chromosome"/>
</dbReference>
<comment type="catalytic activity">
    <reaction evidence="7">
        <text>L-seryl-[protein] + ATP = O-phospho-L-seryl-[protein] + ADP + H(+)</text>
        <dbReference type="Rhea" id="RHEA:17989"/>
        <dbReference type="Rhea" id="RHEA-COMP:9863"/>
        <dbReference type="Rhea" id="RHEA-COMP:11604"/>
        <dbReference type="ChEBI" id="CHEBI:15378"/>
        <dbReference type="ChEBI" id="CHEBI:29999"/>
        <dbReference type="ChEBI" id="CHEBI:30616"/>
        <dbReference type="ChEBI" id="CHEBI:83421"/>
        <dbReference type="ChEBI" id="CHEBI:456216"/>
        <dbReference type="EC" id="2.7.11.1"/>
    </reaction>
</comment>
<dbReference type="SMART" id="SM00387">
    <property type="entry name" value="HATPase_c"/>
    <property type="match status" value="1"/>
</dbReference>
<dbReference type="InterPro" id="IPR010194">
    <property type="entry name" value="Anti-sigma_F"/>
</dbReference>
<dbReference type="PANTHER" id="PTHR35526">
    <property type="entry name" value="ANTI-SIGMA-F FACTOR RSBW-RELATED"/>
    <property type="match status" value="1"/>
</dbReference>
<organism evidence="9 10">
    <name type="scientific">Clostridium bovifaecis</name>
    <dbReference type="NCBI Taxonomy" id="2184719"/>
    <lineage>
        <taxon>Bacteria</taxon>
        <taxon>Bacillati</taxon>
        <taxon>Bacillota</taxon>
        <taxon>Clostridia</taxon>
        <taxon>Eubacteriales</taxon>
        <taxon>Clostridiaceae</taxon>
        <taxon>Clostridium</taxon>
    </lineage>
</organism>
<evidence type="ECO:0000256" key="2">
    <source>
        <dbReference type="ARBA" id="ARBA00022679"/>
    </source>
</evidence>
<comment type="catalytic activity">
    <reaction evidence="7">
        <text>L-threonyl-[protein] + ATP = O-phospho-L-threonyl-[protein] + ADP + H(+)</text>
        <dbReference type="Rhea" id="RHEA:46608"/>
        <dbReference type="Rhea" id="RHEA-COMP:11060"/>
        <dbReference type="Rhea" id="RHEA-COMP:11605"/>
        <dbReference type="ChEBI" id="CHEBI:15378"/>
        <dbReference type="ChEBI" id="CHEBI:30013"/>
        <dbReference type="ChEBI" id="CHEBI:30616"/>
        <dbReference type="ChEBI" id="CHEBI:61977"/>
        <dbReference type="ChEBI" id="CHEBI:456216"/>
        <dbReference type="EC" id="2.7.11.1"/>
    </reaction>
</comment>
<dbReference type="GO" id="GO:0004674">
    <property type="term" value="F:protein serine/threonine kinase activity"/>
    <property type="evidence" value="ECO:0007669"/>
    <property type="project" value="UniProtKB-KW"/>
</dbReference>
<dbReference type="GO" id="GO:0016989">
    <property type="term" value="F:sigma factor antagonist activity"/>
    <property type="evidence" value="ECO:0007669"/>
    <property type="project" value="InterPro"/>
</dbReference>
<dbReference type="GO" id="GO:0030435">
    <property type="term" value="P:sporulation resulting in formation of a cellular spore"/>
    <property type="evidence" value="ECO:0007669"/>
    <property type="project" value="UniProtKB-KW"/>
</dbReference>
<keyword evidence="6 7" id="KW-0749">Sporulation</keyword>
<evidence type="ECO:0000259" key="8">
    <source>
        <dbReference type="SMART" id="SM00387"/>
    </source>
</evidence>
<dbReference type="EC" id="2.7.11.1" evidence="7"/>
<keyword evidence="1 7" id="KW-0723">Serine/threonine-protein kinase</keyword>
<reference evidence="9 10" key="1">
    <citation type="submission" date="2019-12" db="EMBL/GenBank/DDBJ databases">
        <title>Genome sequenceing of Clostridium bovifaecis.</title>
        <authorList>
            <person name="Yao Y."/>
        </authorList>
    </citation>
    <scope>NUCLEOTIDE SEQUENCE [LARGE SCALE GENOMIC DNA]</scope>
    <source>
        <strain evidence="9 10">BXX</strain>
    </source>
</reference>
<accession>A0A6I6F157</accession>
<keyword evidence="2 7" id="KW-0808">Transferase</keyword>
<dbReference type="GO" id="GO:0030436">
    <property type="term" value="P:asexual sporulation"/>
    <property type="evidence" value="ECO:0007669"/>
    <property type="project" value="UniProtKB-UniRule"/>
</dbReference>
<name>A0A6I6F157_9CLOT</name>
<dbReference type="Pfam" id="PF13581">
    <property type="entry name" value="HATPase_c_2"/>
    <property type="match status" value="1"/>
</dbReference>
<dbReference type="AlphaFoldDB" id="A0A6I6F157"/>
<dbReference type="GO" id="GO:0042174">
    <property type="term" value="P:negative regulation of sporulation resulting in formation of a cellular spore"/>
    <property type="evidence" value="ECO:0007669"/>
    <property type="project" value="InterPro"/>
</dbReference>
<protein>
    <recommendedName>
        <fullName evidence="7">Anti-sigma F factor</fullName>
        <ecNumber evidence="7">2.7.11.1</ecNumber>
    </recommendedName>
    <alternativeName>
        <fullName evidence="7">Stage II sporulation protein AB</fullName>
    </alternativeName>
</protein>
<dbReference type="InterPro" id="IPR036890">
    <property type="entry name" value="HATPase_C_sf"/>
</dbReference>
<dbReference type="SUPFAM" id="SSF55874">
    <property type="entry name" value="ATPase domain of HSP90 chaperone/DNA topoisomerase II/histidine kinase"/>
    <property type="match status" value="1"/>
</dbReference>
<evidence type="ECO:0000256" key="4">
    <source>
        <dbReference type="ARBA" id="ARBA00022777"/>
    </source>
</evidence>
<evidence type="ECO:0000256" key="3">
    <source>
        <dbReference type="ARBA" id="ARBA00022741"/>
    </source>
</evidence>
<dbReference type="InterPro" id="IPR003594">
    <property type="entry name" value="HATPase_dom"/>
</dbReference>
<keyword evidence="10" id="KW-1185">Reference proteome</keyword>
<keyword evidence="4 7" id="KW-0418">Kinase</keyword>
<evidence type="ECO:0000313" key="9">
    <source>
        <dbReference type="EMBL" id="QGU95004.1"/>
    </source>
</evidence>
<keyword evidence="3 7" id="KW-0547">Nucleotide-binding</keyword>
<comment type="function">
    <text evidence="7">Binds to sigma F and blocks its ability to form an RNA polymerase holoenzyme (E-sigma F). Phosphorylates SpoIIAA on a serine residue. This phosphorylation may enable SpoIIAA to act as an anti-anti-sigma factor that counteracts SpoIIAB and thus releases sigma F from inhibition.</text>
</comment>